<dbReference type="Proteomes" id="UP001454489">
    <property type="component" value="Unassembled WGS sequence"/>
</dbReference>
<sequence>MKRVCGFGLFCCSLGMILILLIGNEIIGFILVFLCLIIGYNLFCCR</sequence>
<feature type="transmembrane region" description="Helical" evidence="1">
    <location>
        <begin position="7"/>
        <end position="40"/>
    </location>
</feature>
<evidence type="ECO:0000256" key="1">
    <source>
        <dbReference type="SAM" id="Phobius"/>
    </source>
</evidence>
<comment type="caution">
    <text evidence="2">The sequence shown here is derived from an EMBL/GenBank/DDBJ whole genome shotgun (WGS) entry which is preliminary data.</text>
</comment>
<gene>
    <name evidence="2" type="ORF">WMO43_07430</name>
</gene>
<keyword evidence="3" id="KW-1185">Reference proteome</keyword>
<dbReference type="RefSeq" id="WP_177962550.1">
    <property type="nucleotide sequence ID" value="NZ_JBBMEX010000006.1"/>
</dbReference>
<reference evidence="2 3" key="1">
    <citation type="submission" date="2024-03" db="EMBL/GenBank/DDBJ databases">
        <title>Human intestinal bacterial collection.</title>
        <authorList>
            <person name="Pauvert C."/>
            <person name="Hitch T.C.A."/>
            <person name="Clavel T."/>
        </authorList>
    </citation>
    <scope>NUCLEOTIDE SEQUENCE [LARGE SCALE GENOMIC DNA]</scope>
    <source>
        <strain evidence="2 3">CLA-AA-H185</strain>
    </source>
</reference>
<dbReference type="EMBL" id="JBBMEX010000006">
    <property type="protein sequence ID" value="MEQ2557699.1"/>
    <property type="molecule type" value="Genomic_DNA"/>
</dbReference>
<evidence type="ECO:0000313" key="2">
    <source>
        <dbReference type="EMBL" id="MEQ2557699.1"/>
    </source>
</evidence>
<organism evidence="2 3">
    <name type="scientific">Maccoyibacter intestinihominis</name>
    <dbReference type="NCBI Taxonomy" id="3133499"/>
    <lineage>
        <taxon>Bacteria</taxon>
        <taxon>Bacillati</taxon>
        <taxon>Bacillota</taxon>
        <taxon>Clostridia</taxon>
        <taxon>Lachnospirales</taxon>
        <taxon>Lachnospiraceae</taxon>
        <taxon>Maccoyibacter</taxon>
    </lineage>
</organism>
<keyword evidence="1" id="KW-0812">Transmembrane</keyword>
<accession>A0ABV1HDB9</accession>
<name>A0ABV1HDB9_9FIRM</name>
<keyword evidence="1" id="KW-0472">Membrane</keyword>
<evidence type="ECO:0008006" key="4">
    <source>
        <dbReference type="Google" id="ProtNLM"/>
    </source>
</evidence>
<keyword evidence="1" id="KW-1133">Transmembrane helix</keyword>
<protein>
    <recommendedName>
        <fullName evidence="4">NADH dehydrogenase subunit 4L</fullName>
    </recommendedName>
</protein>
<proteinExistence type="predicted"/>
<evidence type="ECO:0000313" key="3">
    <source>
        <dbReference type="Proteomes" id="UP001454489"/>
    </source>
</evidence>